<evidence type="ECO:0000313" key="2">
    <source>
        <dbReference type="EMBL" id="GGN16498.1"/>
    </source>
</evidence>
<protein>
    <submittedName>
        <fullName evidence="2">Uncharacterized protein</fullName>
    </submittedName>
</protein>
<evidence type="ECO:0000313" key="3">
    <source>
        <dbReference type="Proteomes" id="UP000597656"/>
    </source>
</evidence>
<accession>A0ABQ2INH6</accession>
<gene>
    <name evidence="2" type="ORF">GCM10011609_66660</name>
</gene>
<comment type="caution">
    <text evidence="2">The sequence shown here is derived from an EMBL/GenBank/DDBJ whole genome shotgun (WGS) entry which is preliminary data.</text>
</comment>
<dbReference type="EMBL" id="BMNC01000013">
    <property type="protein sequence ID" value="GGN16498.1"/>
    <property type="molecule type" value="Genomic_DNA"/>
</dbReference>
<keyword evidence="3" id="KW-1185">Reference proteome</keyword>
<feature type="region of interest" description="Disordered" evidence="1">
    <location>
        <begin position="1"/>
        <end position="71"/>
    </location>
</feature>
<evidence type="ECO:0000256" key="1">
    <source>
        <dbReference type="SAM" id="MobiDB-lite"/>
    </source>
</evidence>
<proteinExistence type="predicted"/>
<name>A0ABQ2INH6_9PSEU</name>
<dbReference type="Proteomes" id="UP000597656">
    <property type="component" value="Unassembled WGS sequence"/>
</dbReference>
<feature type="compositionally biased region" description="Pro residues" evidence="1">
    <location>
        <begin position="48"/>
        <end position="57"/>
    </location>
</feature>
<reference evidence="3" key="1">
    <citation type="journal article" date="2019" name="Int. J. Syst. Evol. Microbiol.">
        <title>The Global Catalogue of Microorganisms (GCM) 10K type strain sequencing project: providing services to taxonomists for standard genome sequencing and annotation.</title>
        <authorList>
            <consortium name="The Broad Institute Genomics Platform"/>
            <consortium name="The Broad Institute Genome Sequencing Center for Infectious Disease"/>
            <person name="Wu L."/>
            <person name="Ma J."/>
        </authorList>
    </citation>
    <scope>NUCLEOTIDE SEQUENCE [LARGE SCALE GENOMIC DNA]</scope>
    <source>
        <strain evidence="3">CGMCC 4.7319</strain>
    </source>
</reference>
<organism evidence="2 3">
    <name type="scientific">Lentzea pudingi</name>
    <dbReference type="NCBI Taxonomy" id="1789439"/>
    <lineage>
        <taxon>Bacteria</taxon>
        <taxon>Bacillati</taxon>
        <taxon>Actinomycetota</taxon>
        <taxon>Actinomycetes</taxon>
        <taxon>Pseudonocardiales</taxon>
        <taxon>Pseudonocardiaceae</taxon>
        <taxon>Lentzea</taxon>
    </lineage>
</organism>
<sequence>MRALPPLPRDEADSPPPAPAARDRAPGHAAQDRAPGHAEDTRPQPAEAAPPPWPPQRPTLQTPTSHSLRKSLNKAAFLLATNTGRHPAAVNTELNGVMGVSQRAEAGKRQLREGLRYIGDQLRAAAGVTFSGDPPF</sequence>
<dbReference type="RefSeq" id="WP_189158847.1">
    <property type="nucleotide sequence ID" value="NZ_BMNC01000013.1"/>
</dbReference>
<feature type="compositionally biased region" description="Basic and acidic residues" evidence="1">
    <location>
        <begin position="21"/>
        <end position="42"/>
    </location>
</feature>